<dbReference type="RefSeq" id="WP_114348151.1">
    <property type="nucleotide sequence ID" value="NZ_QPJL01000003.1"/>
</dbReference>
<evidence type="ECO:0000313" key="2">
    <source>
        <dbReference type="Proteomes" id="UP000253345"/>
    </source>
</evidence>
<name>A0A368Z3P1_9RHOB</name>
<gene>
    <name evidence="1" type="ORF">DFP89_10369</name>
</gene>
<evidence type="ECO:0000313" key="1">
    <source>
        <dbReference type="EMBL" id="RCW87065.1"/>
    </source>
</evidence>
<proteinExistence type="predicted"/>
<dbReference type="Proteomes" id="UP000253345">
    <property type="component" value="Unassembled WGS sequence"/>
</dbReference>
<organism evidence="1 2">
    <name type="scientific">Paracoccus lutimaris</name>
    <dbReference type="NCBI Taxonomy" id="1490030"/>
    <lineage>
        <taxon>Bacteria</taxon>
        <taxon>Pseudomonadati</taxon>
        <taxon>Pseudomonadota</taxon>
        <taxon>Alphaproteobacteria</taxon>
        <taxon>Rhodobacterales</taxon>
        <taxon>Paracoccaceae</taxon>
        <taxon>Paracoccus</taxon>
    </lineage>
</organism>
<sequence>MSDVTILAWGLATVAAGDSEAQASALVEGRPHYQRHPRWVGRDGQRQIMCWAPGLRDHVDFASRVALLAQRAWSACRDAQLRQGLQPAWAELILALPLVLGFYPGMRDNFTAAAGRLKFDGMSSVQLVFGEHAVGFAALERAEKLLRLDGPRHIYVAAADTLVAPMILDLLAAQGELRDRNNPWNPVPSEAAVCMLIARDDPCDLAHARVMAQASRIEDFPVGVDTGATTGGALLEAARDSLAQTQGYERIVSDASGGRWRAEELGQVLSALAPDAANVPIMTAAQAVGDVGAASALLSIVAGISAGPGASLILASERSGSRRTAVALAGRRGGAVTLMSARAAEAPHF</sequence>
<accession>A0A368Z3P1</accession>
<evidence type="ECO:0008006" key="3">
    <source>
        <dbReference type="Google" id="ProtNLM"/>
    </source>
</evidence>
<dbReference type="OrthoDB" id="3078238at2"/>
<comment type="caution">
    <text evidence="1">The sequence shown here is derived from an EMBL/GenBank/DDBJ whole genome shotgun (WGS) entry which is preliminary data.</text>
</comment>
<reference evidence="1 2" key="1">
    <citation type="submission" date="2018-07" db="EMBL/GenBank/DDBJ databases">
        <title>Genomic Encyclopedia of Type Strains, Phase III (KMG-III): the genomes of soil and plant-associated and newly described type strains.</title>
        <authorList>
            <person name="Whitman W."/>
        </authorList>
    </citation>
    <scope>NUCLEOTIDE SEQUENCE [LARGE SCALE GENOMIC DNA]</scope>
    <source>
        <strain evidence="1 2">CECT 8525</strain>
    </source>
</reference>
<keyword evidence="2" id="KW-1185">Reference proteome</keyword>
<dbReference type="EMBL" id="QPJL01000003">
    <property type="protein sequence ID" value="RCW87065.1"/>
    <property type="molecule type" value="Genomic_DNA"/>
</dbReference>
<protein>
    <recommendedName>
        <fullName evidence="3">Beta-ketoacyl synthase N-terminal domain-containing protein</fullName>
    </recommendedName>
</protein>
<dbReference type="AlphaFoldDB" id="A0A368Z3P1"/>